<feature type="transmembrane region" description="Helical" evidence="6">
    <location>
        <begin position="51"/>
        <end position="73"/>
    </location>
</feature>
<evidence type="ECO:0000256" key="2">
    <source>
        <dbReference type="ARBA" id="ARBA00022692"/>
    </source>
</evidence>
<feature type="transmembrane region" description="Helical" evidence="6">
    <location>
        <begin position="140"/>
        <end position="162"/>
    </location>
</feature>
<dbReference type="InterPro" id="IPR036640">
    <property type="entry name" value="ABC1_TM_sf"/>
</dbReference>
<dbReference type="PATRIC" id="fig|121290.4.peg.1071"/>
<dbReference type="GO" id="GO:0005886">
    <property type="term" value="C:plasma membrane"/>
    <property type="evidence" value="ECO:0007669"/>
    <property type="project" value="UniProtKB-SubCell"/>
</dbReference>
<evidence type="ECO:0000256" key="6">
    <source>
        <dbReference type="SAM" id="Phobius"/>
    </source>
</evidence>
<keyword evidence="3 6" id="KW-1133">Transmembrane helix</keyword>
<keyword evidence="8" id="KW-1185">Reference proteome</keyword>
<evidence type="ECO:0000313" key="7">
    <source>
        <dbReference type="EMBL" id="KWT70936.1"/>
    </source>
</evidence>
<reference evidence="7 8" key="1">
    <citation type="submission" date="2015-10" db="EMBL/GenBank/DDBJ databases">
        <title>Transcriptomic analysis of a linuron degrading triple-species bacterial consortium.</title>
        <authorList>
            <person name="Albers P."/>
        </authorList>
    </citation>
    <scope>NUCLEOTIDE SEQUENCE [LARGE SCALE GENOMIC DNA]</scope>
    <source>
        <strain evidence="7 8">WDL6</strain>
    </source>
</reference>
<feature type="transmembrane region" description="Helical" evidence="6">
    <location>
        <begin position="266"/>
        <end position="292"/>
    </location>
</feature>
<dbReference type="Proteomes" id="UP000059074">
    <property type="component" value="Unassembled WGS sequence"/>
</dbReference>
<protein>
    <submittedName>
        <fullName evidence="7">Uncharacterized protein</fullName>
    </submittedName>
</protein>
<feature type="region of interest" description="Disordered" evidence="5">
    <location>
        <begin position="1"/>
        <end position="21"/>
    </location>
</feature>
<sequence>MNQSARRQLSGARRFSGSGHRTIHFQPLNSTRVNLRSIPILLRLLPPADQIAIWSLTLAVSVLSFTGPAYMLLLYSHAVPSADPLLLLQLTGAMLALYAITGCIDAARQHVFLRRARAIDDRVMAMPASQLPPLHELDRLHIFLSGPAPAAMCDLPFLPLYLTTLYWLHPWLGAFGMAAAIAIALCWLAGNRKPSSSAAIPLALMQQRARLATQLADAAPRSVQSRMATSRALKIVHHRLRDHQHTQPGPWRTVALRSLRPALQSAMLGLAAWLAAIGACHPAAILLAAMLLPRIVGPLETTLAQRDALGAVGAVAMHIANTTGGQLSSGAIEPIVIPMDRRMASSSAANIAVRSSQGDAPPQAELRR</sequence>
<evidence type="ECO:0000256" key="5">
    <source>
        <dbReference type="SAM" id="MobiDB-lite"/>
    </source>
</evidence>
<comment type="caution">
    <text evidence="7">The sequence shown here is derived from an EMBL/GenBank/DDBJ whole genome shotgun (WGS) entry which is preliminary data.</text>
</comment>
<proteinExistence type="predicted"/>
<evidence type="ECO:0000256" key="3">
    <source>
        <dbReference type="ARBA" id="ARBA00022989"/>
    </source>
</evidence>
<dbReference type="AlphaFoldDB" id="A0A109BLL5"/>
<dbReference type="EMBL" id="LMTR01000027">
    <property type="protein sequence ID" value="KWT70936.1"/>
    <property type="molecule type" value="Genomic_DNA"/>
</dbReference>
<dbReference type="SUPFAM" id="SSF90123">
    <property type="entry name" value="ABC transporter transmembrane region"/>
    <property type="match status" value="1"/>
</dbReference>
<feature type="transmembrane region" description="Helical" evidence="6">
    <location>
        <begin position="168"/>
        <end position="190"/>
    </location>
</feature>
<feature type="region of interest" description="Disordered" evidence="5">
    <location>
        <begin position="348"/>
        <end position="368"/>
    </location>
</feature>
<name>A0A109BLL5_HYPSL</name>
<evidence type="ECO:0000256" key="1">
    <source>
        <dbReference type="ARBA" id="ARBA00004651"/>
    </source>
</evidence>
<keyword evidence="4 6" id="KW-0472">Membrane</keyword>
<gene>
    <name evidence="7" type="ORF">APY04_0598</name>
</gene>
<evidence type="ECO:0000256" key="4">
    <source>
        <dbReference type="ARBA" id="ARBA00023136"/>
    </source>
</evidence>
<feature type="compositionally biased region" description="Polar residues" evidence="5">
    <location>
        <begin position="348"/>
        <end position="358"/>
    </location>
</feature>
<feature type="transmembrane region" description="Helical" evidence="6">
    <location>
        <begin position="85"/>
        <end position="107"/>
    </location>
</feature>
<dbReference type="GO" id="GO:0005524">
    <property type="term" value="F:ATP binding"/>
    <property type="evidence" value="ECO:0007669"/>
    <property type="project" value="InterPro"/>
</dbReference>
<accession>A0A109BLL5</accession>
<dbReference type="STRING" id="121290.APY04_0598"/>
<comment type="subcellular location">
    <subcellularLocation>
        <location evidence="1">Cell membrane</location>
        <topology evidence="1">Multi-pass membrane protein</topology>
    </subcellularLocation>
</comment>
<evidence type="ECO:0000313" key="8">
    <source>
        <dbReference type="Proteomes" id="UP000059074"/>
    </source>
</evidence>
<keyword evidence="2 6" id="KW-0812">Transmembrane</keyword>
<organism evidence="7 8">
    <name type="scientific">Hyphomicrobium sulfonivorans</name>
    <dbReference type="NCBI Taxonomy" id="121290"/>
    <lineage>
        <taxon>Bacteria</taxon>
        <taxon>Pseudomonadati</taxon>
        <taxon>Pseudomonadota</taxon>
        <taxon>Alphaproteobacteria</taxon>
        <taxon>Hyphomicrobiales</taxon>
        <taxon>Hyphomicrobiaceae</taxon>
        <taxon>Hyphomicrobium</taxon>
    </lineage>
</organism>